<dbReference type="EMBL" id="JACATN010000004">
    <property type="protein sequence ID" value="MBT2162713.1"/>
    <property type="molecule type" value="Genomic_DNA"/>
</dbReference>
<evidence type="ECO:0000256" key="1">
    <source>
        <dbReference type="SAM" id="SignalP"/>
    </source>
</evidence>
<dbReference type="Gene3D" id="3.40.1420.30">
    <property type="match status" value="1"/>
</dbReference>
<gene>
    <name evidence="2" type="ORF">HW347_15705</name>
</gene>
<dbReference type="RefSeq" id="WP_214612699.1">
    <property type="nucleotide sequence ID" value="NZ_JACATN010000004.1"/>
</dbReference>
<sequence>MNFKSVLFLVLCITLSTNSAFAQVKNEREHRIRKSQFPEQALTLVKEKLANARRIRFYKEIDSSKISYEAKFKKDRLQYSVKFNAKGKLEDVEIIIKPVDIPNDAYSKITTYLEENFIKYKIRKIQQQYITDGDNVDQTLKEAFQNLMLPSIKYVFLINGKNDNGSEKFEILFNSEGKFELMKNALPPNYDHVLY</sequence>
<keyword evidence="1" id="KW-0732">Signal</keyword>
<dbReference type="SUPFAM" id="SSF160574">
    <property type="entry name" value="BT0923-like"/>
    <property type="match status" value="1"/>
</dbReference>
<feature type="signal peptide" evidence="1">
    <location>
        <begin position="1"/>
        <end position="22"/>
    </location>
</feature>
<keyword evidence="3" id="KW-1185">Reference proteome</keyword>
<evidence type="ECO:0000313" key="3">
    <source>
        <dbReference type="Proteomes" id="UP000740413"/>
    </source>
</evidence>
<protein>
    <submittedName>
        <fullName evidence="2">Uncharacterized protein</fullName>
    </submittedName>
</protein>
<feature type="chain" id="PRO_5045444199" evidence="1">
    <location>
        <begin position="23"/>
        <end position="195"/>
    </location>
</feature>
<evidence type="ECO:0000313" key="2">
    <source>
        <dbReference type="EMBL" id="MBT2162713.1"/>
    </source>
</evidence>
<organism evidence="2 3">
    <name type="scientific">Zobellia barbeyronii</name>
    <dbReference type="NCBI Taxonomy" id="2748009"/>
    <lineage>
        <taxon>Bacteria</taxon>
        <taxon>Pseudomonadati</taxon>
        <taxon>Bacteroidota</taxon>
        <taxon>Flavobacteriia</taxon>
        <taxon>Flavobacteriales</taxon>
        <taxon>Flavobacteriaceae</taxon>
        <taxon>Zobellia</taxon>
    </lineage>
</organism>
<reference evidence="3" key="1">
    <citation type="submission" date="2023-07" db="EMBL/GenBank/DDBJ databases">
        <title>Zobellia barbeyronii sp. nov., a new marine flavobacterium, isolated from green and red algae.</title>
        <authorList>
            <person name="Nedashkovskaya O.I."/>
            <person name="Otstavnykh N."/>
            <person name="Zhukova N."/>
            <person name="Guzev K."/>
            <person name="Chausova V."/>
            <person name="Tekutyeva L."/>
            <person name="Mikhailov V."/>
            <person name="Isaeva M."/>
        </authorList>
    </citation>
    <scope>NUCLEOTIDE SEQUENCE [LARGE SCALE GENOMIC DNA]</scope>
    <source>
        <strain evidence="3">KMM 6746</strain>
    </source>
</reference>
<comment type="caution">
    <text evidence="2">The sequence shown here is derived from an EMBL/GenBank/DDBJ whole genome shotgun (WGS) entry which is preliminary data.</text>
</comment>
<proteinExistence type="predicted"/>
<dbReference type="Proteomes" id="UP000740413">
    <property type="component" value="Unassembled WGS sequence"/>
</dbReference>
<accession>A0ABS5WHB8</accession>
<name>A0ABS5WHB8_9FLAO</name>